<gene>
    <name evidence="2" type="ORF">HanXRQr2_Chr14g0638501</name>
</gene>
<feature type="region of interest" description="Disordered" evidence="1">
    <location>
        <begin position="251"/>
        <end position="303"/>
    </location>
</feature>
<comment type="caution">
    <text evidence="2">The sequence shown here is derived from an EMBL/GenBank/DDBJ whole genome shotgun (WGS) entry which is preliminary data.</text>
</comment>
<dbReference type="Gramene" id="mRNA:HanXRQr2_Chr14g0638501">
    <property type="protein sequence ID" value="mRNA:HanXRQr2_Chr14g0638501"/>
    <property type="gene ID" value="HanXRQr2_Chr14g0638501"/>
</dbReference>
<feature type="compositionally biased region" description="Basic and acidic residues" evidence="1">
    <location>
        <begin position="460"/>
        <end position="476"/>
    </location>
</feature>
<dbReference type="Proteomes" id="UP000215914">
    <property type="component" value="Unassembled WGS sequence"/>
</dbReference>
<keyword evidence="3" id="KW-1185">Reference proteome</keyword>
<dbReference type="AlphaFoldDB" id="A0A9K3E7Z1"/>
<evidence type="ECO:0000313" key="3">
    <source>
        <dbReference type="Proteomes" id="UP000215914"/>
    </source>
</evidence>
<protein>
    <submittedName>
        <fullName evidence="2">Uncharacterized protein</fullName>
    </submittedName>
</protein>
<proteinExistence type="predicted"/>
<accession>A0A9K3E7Z1</accession>
<evidence type="ECO:0000313" key="2">
    <source>
        <dbReference type="EMBL" id="KAF5768622.1"/>
    </source>
</evidence>
<dbReference type="EMBL" id="MNCJ02000329">
    <property type="protein sequence ID" value="KAF5768622.1"/>
    <property type="molecule type" value="Genomic_DNA"/>
</dbReference>
<organism evidence="2 3">
    <name type="scientific">Helianthus annuus</name>
    <name type="common">Common sunflower</name>
    <dbReference type="NCBI Taxonomy" id="4232"/>
    <lineage>
        <taxon>Eukaryota</taxon>
        <taxon>Viridiplantae</taxon>
        <taxon>Streptophyta</taxon>
        <taxon>Embryophyta</taxon>
        <taxon>Tracheophyta</taxon>
        <taxon>Spermatophyta</taxon>
        <taxon>Magnoliopsida</taxon>
        <taxon>eudicotyledons</taxon>
        <taxon>Gunneridae</taxon>
        <taxon>Pentapetalae</taxon>
        <taxon>asterids</taxon>
        <taxon>campanulids</taxon>
        <taxon>Asterales</taxon>
        <taxon>Asteraceae</taxon>
        <taxon>Asteroideae</taxon>
        <taxon>Heliantheae alliance</taxon>
        <taxon>Heliantheae</taxon>
        <taxon>Helianthus</taxon>
    </lineage>
</organism>
<feature type="region of interest" description="Disordered" evidence="1">
    <location>
        <begin position="447"/>
        <end position="508"/>
    </location>
</feature>
<feature type="compositionally biased region" description="Low complexity" evidence="1">
    <location>
        <begin position="254"/>
        <end position="282"/>
    </location>
</feature>
<feature type="compositionally biased region" description="Acidic residues" evidence="1">
    <location>
        <begin position="496"/>
        <end position="508"/>
    </location>
</feature>
<evidence type="ECO:0000256" key="1">
    <source>
        <dbReference type="SAM" id="MobiDB-lite"/>
    </source>
</evidence>
<reference evidence="2" key="1">
    <citation type="journal article" date="2017" name="Nature">
        <title>The sunflower genome provides insights into oil metabolism, flowering and Asterid evolution.</title>
        <authorList>
            <person name="Badouin H."/>
            <person name="Gouzy J."/>
            <person name="Grassa C.J."/>
            <person name="Murat F."/>
            <person name="Staton S.E."/>
            <person name="Cottret L."/>
            <person name="Lelandais-Briere C."/>
            <person name="Owens G.L."/>
            <person name="Carrere S."/>
            <person name="Mayjonade B."/>
            <person name="Legrand L."/>
            <person name="Gill N."/>
            <person name="Kane N.C."/>
            <person name="Bowers J.E."/>
            <person name="Hubner S."/>
            <person name="Bellec A."/>
            <person name="Berard A."/>
            <person name="Berges H."/>
            <person name="Blanchet N."/>
            <person name="Boniface M.C."/>
            <person name="Brunel D."/>
            <person name="Catrice O."/>
            <person name="Chaidir N."/>
            <person name="Claudel C."/>
            <person name="Donnadieu C."/>
            <person name="Faraut T."/>
            <person name="Fievet G."/>
            <person name="Helmstetter N."/>
            <person name="King M."/>
            <person name="Knapp S.J."/>
            <person name="Lai Z."/>
            <person name="Le Paslier M.C."/>
            <person name="Lippi Y."/>
            <person name="Lorenzon L."/>
            <person name="Mandel J.R."/>
            <person name="Marage G."/>
            <person name="Marchand G."/>
            <person name="Marquand E."/>
            <person name="Bret-Mestries E."/>
            <person name="Morien E."/>
            <person name="Nambeesan S."/>
            <person name="Nguyen T."/>
            <person name="Pegot-Espagnet P."/>
            <person name="Pouilly N."/>
            <person name="Raftis F."/>
            <person name="Sallet E."/>
            <person name="Schiex T."/>
            <person name="Thomas J."/>
            <person name="Vandecasteele C."/>
            <person name="Vares D."/>
            <person name="Vear F."/>
            <person name="Vautrin S."/>
            <person name="Crespi M."/>
            <person name="Mangin B."/>
            <person name="Burke J.M."/>
            <person name="Salse J."/>
            <person name="Munos S."/>
            <person name="Vincourt P."/>
            <person name="Rieseberg L.H."/>
            <person name="Langlade N.B."/>
        </authorList>
    </citation>
    <scope>NUCLEOTIDE SEQUENCE</scope>
    <source>
        <tissue evidence="2">Leaves</tissue>
    </source>
</reference>
<sequence>MASRTRSHSNEPVPTLVSQNLIREPEKEICSFNNADIAALKDSGAFPTGTVIRPFDREVRSDASSDEWVCFFAYPFSLGLRYPFPPFISRFFELTGLSYAQTMPMVRRVLMVLDQIKSRHCPDLCIEDLPIAYRLRSHGNSRFLLFSTSKNPLILNATKNEDQWQRKFFFVKRDSIDGGFDLPVRWLTKANFRDLASPSAESQPRIKEIYRLPAAKRTFSFSLDTVPVINLEGFQLDEFDSYSSLAPIKQEINPKPADTPKPSSSKTTTAPKAPPASRTRASSSRKRKEADHPTTPHVFPFENHGFTDSSKFMTGFPNQGLERLVFLYEDACGLNVMLESKLKKAEATIADQATIATAKSEHYEAKYKAMDQDHQSTIQKITQEPQAKSDAAQVQHEQDMASYRESLKNSVVISLLQARLEMAYEARALGFECPSWNNKAWDMKLKDLGGNPVEPPSKPAAEKSAKVTEKVDEAGAPKDAGGDAADEDGMNAGEDATGEDMMEEGAAP</sequence>
<name>A0A9K3E7Z1_HELAN</name>
<reference evidence="2" key="2">
    <citation type="submission" date="2020-06" db="EMBL/GenBank/DDBJ databases">
        <title>Helianthus annuus Genome sequencing and assembly Release 2.</title>
        <authorList>
            <person name="Gouzy J."/>
            <person name="Langlade N."/>
            <person name="Munos S."/>
        </authorList>
    </citation>
    <scope>NUCLEOTIDE SEQUENCE</scope>
    <source>
        <tissue evidence="2">Leaves</tissue>
    </source>
</reference>